<organism evidence="1 2">
    <name type="scientific">Microbacterium thalassium</name>
    <dbReference type="NCBI Taxonomy" id="362649"/>
    <lineage>
        <taxon>Bacteria</taxon>
        <taxon>Bacillati</taxon>
        <taxon>Actinomycetota</taxon>
        <taxon>Actinomycetes</taxon>
        <taxon>Micrococcales</taxon>
        <taxon>Microbacteriaceae</taxon>
        <taxon>Microbacterium</taxon>
    </lineage>
</organism>
<evidence type="ECO:0000313" key="2">
    <source>
        <dbReference type="Proteomes" id="UP000537775"/>
    </source>
</evidence>
<reference evidence="1 2" key="1">
    <citation type="submission" date="2020-08" db="EMBL/GenBank/DDBJ databases">
        <title>Sequencing the genomes of 1000 actinobacteria strains.</title>
        <authorList>
            <person name="Klenk H.-P."/>
        </authorList>
    </citation>
    <scope>NUCLEOTIDE SEQUENCE [LARGE SCALE GENOMIC DNA]</scope>
    <source>
        <strain evidence="1 2">DSM 12511</strain>
    </source>
</reference>
<keyword evidence="2" id="KW-1185">Reference proteome</keyword>
<gene>
    <name evidence="1" type="ORF">HD594_000324</name>
</gene>
<dbReference type="InterPro" id="IPR029058">
    <property type="entry name" value="AB_hydrolase_fold"/>
</dbReference>
<protein>
    <submittedName>
        <fullName evidence="1">Pimeloyl-ACP methyl ester carboxylesterase</fullName>
    </submittedName>
</protein>
<proteinExistence type="predicted"/>
<dbReference type="RefSeq" id="WP_184749281.1">
    <property type="nucleotide sequence ID" value="NZ_BAAAJR010000008.1"/>
</dbReference>
<sequence length="283" mass="30976">MIVGVHGIGNYTPTQTAEALSTAWTTYLHDGYPAGPPDVDIAVAYYSAALRLPAGQGSDDPEALPPAADAALKDWLSEIEALPELAAPVAQGPATMPIREAMAWIAQRLDMEPKWLRWFTARFFTEVVTYLDPTKADMRADVQQIVWDTIEANHPRIVIAHSLGSVVTWETLWAHPPTQPIDLLLTIGSPLALPKVVYDKLTPSTATGRPGRPPGVKRWVNLADPGDLVAVPRLLSRYFDGIDTDLEPTISTVRVFNFHDVDRYLANPTTTGIINTTLNSPPR</sequence>
<dbReference type="EMBL" id="JACHML010000001">
    <property type="protein sequence ID" value="MBB6390011.1"/>
    <property type="molecule type" value="Genomic_DNA"/>
</dbReference>
<comment type="caution">
    <text evidence="1">The sequence shown here is derived from an EMBL/GenBank/DDBJ whole genome shotgun (WGS) entry which is preliminary data.</text>
</comment>
<accession>A0A7X0FN31</accession>
<evidence type="ECO:0000313" key="1">
    <source>
        <dbReference type="EMBL" id="MBB6390011.1"/>
    </source>
</evidence>
<dbReference type="SUPFAM" id="SSF53474">
    <property type="entry name" value="alpha/beta-Hydrolases"/>
    <property type="match status" value="1"/>
</dbReference>
<dbReference type="AlphaFoldDB" id="A0A7X0FN31"/>
<name>A0A7X0FN31_9MICO</name>
<dbReference type="Proteomes" id="UP000537775">
    <property type="component" value="Unassembled WGS sequence"/>
</dbReference>